<keyword evidence="5 7" id="KW-1133">Transmembrane helix</keyword>
<dbReference type="CDD" id="cd06261">
    <property type="entry name" value="TM_PBP2"/>
    <property type="match status" value="1"/>
</dbReference>
<comment type="caution">
    <text evidence="9">The sequence shown here is derived from an EMBL/GenBank/DDBJ whole genome shotgun (WGS) entry which is preliminary data.</text>
</comment>
<evidence type="ECO:0000256" key="3">
    <source>
        <dbReference type="ARBA" id="ARBA00022475"/>
    </source>
</evidence>
<feature type="transmembrane region" description="Helical" evidence="7">
    <location>
        <begin position="230"/>
        <end position="256"/>
    </location>
</feature>
<evidence type="ECO:0000256" key="7">
    <source>
        <dbReference type="RuleBase" id="RU363032"/>
    </source>
</evidence>
<name>A0ABT1NHK9_9FIRM</name>
<evidence type="ECO:0000313" key="9">
    <source>
        <dbReference type="EMBL" id="MCQ1529336.1"/>
    </source>
</evidence>
<accession>A0ABT1NHK9</accession>
<keyword evidence="2 7" id="KW-0813">Transport</keyword>
<proteinExistence type="inferred from homology"/>
<comment type="subcellular location">
    <subcellularLocation>
        <location evidence="1 7">Cell membrane</location>
        <topology evidence="1 7">Multi-pass membrane protein</topology>
    </subcellularLocation>
</comment>
<evidence type="ECO:0000256" key="4">
    <source>
        <dbReference type="ARBA" id="ARBA00022692"/>
    </source>
</evidence>
<organism evidence="9 10">
    <name type="scientific">Lutispora saccharofermentans</name>
    <dbReference type="NCBI Taxonomy" id="3024236"/>
    <lineage>
        <taxon>Bacteria</taxon>
        <taxon>Bacillati</taxon>
        <taxon>Bacillota</taxon>
        <taxon>Clostridia</taxon>
        <taxon>Lutisporales</taxon>
        <taxon>Lutisporaceae</taxon>
        <taxon>Lutispora</taxon>
    </lineage>
</organism>
<gene>
    <name evidence="9" type="ORF">LJD61_07190</name>
</gene>
<feature type="transmembrane region" description="Helical" evidence="7">
    <location>
        <begin position="276"/>
        <end position="302"/>
    </location>
</feature>
<protein>
    <submittedName>
        <fullName evidence="9">ABC transporter permease</fullName>
    </submittedName>
</protein>
<sequence>MKRYILRRSLQSLATICLVIFVVFMMLRMMPTSGYFTREDYLNMTEEMRMVYLKNLGVLDPPLTQFKNFVVKLAQGDLGRSITVYPKLSITTILKEKVGYSAAFGFASMVLSIGIGMPMGMLMARYKDKLPDHLGTGYAVIVRAIPSLIYLFLFQVWVSKIFGLPMLFYKDRPESWILPAISLSISSIAWYAIWLRRFMVDEENREYIKFAKVKGFSKKYIMRKHVLRNALVPIAIGIPSDFLLIISGSLIIENLYSIPGMGGLLINSIKQMDNNLVQILVLIYASLSVIGVFLGDLLVVLVDPRIRLSESEG</sequence>
<keyword evidence="3" id="KW-1003">Cell membrane</keyword>
<dbReference type="PANTHER" id="PTHR30465">
    <property type="entry name" value="INNER MEMBRANE ABC TRANSPORTER"/>
    <property type="match status" value="1"/>
</dbReference>
<reference evidence="9 10" key="1">
    <citation type="submission" date="2021-10" db="EMBL/GenBank/DDBJ databases">
        <title>Lutispora strain m25 sp. nov., a thermophilic, non-spore-forming bacterium isolated from a lab-scale methanogenic bioreactor digesting anaerobic sludge.</title>
        <authorList>
            <person name="El Houari A."/>
            <person name="Mcdonald J."/>
        </authorList>
    </citation>
    <scope>NUCLEOTIDE SEQUENCE [LARGE SCALE GENOMIC DNA]</scope>
    <source>
        <strain evidence="10">m25</strain>
    </source>
</reference>
<dbReference type="PANTHER" id="PTHR30465:SF0">
    <property type="entry name" value="OLIGOPEPTIDE TRANSPORT SYSTEM PERMEASE PROTEIN APPB"/>
    <property type="match status" value="1"/>
</dbReference>
<feature type="transmembrane region" description="Helical" evidence="7">
    <location>
        <begin position="176"/>
        <end position="195"/>
    </location>
</feature>
<dbReference type="Pfam" id="PF00528">
    <property type="entry name" value="BPD_transp_1"/>
    <property type="match status" value="1"/>
</dbReference>
<comment type="similarity">
    <text evidence="7">Belongs to the binding-protein-dependent transport system permease family.</text>
</comment>
<keyword evidence="4 7" id="KW-0812">Transmembrane</keyword>
<feature type="transmembrane region" description="Helical" evidence="7">
    <location>
        <begin position="12"/>
        <end position="30"/>
    </location>
</feature>
<dbReference type="InterPro" id="IPR035906">
    <property type="entry name" value="MetI-like_sf"/>
</dbReference>
<dbReference type="Gene3D" id="1.10.3720.10">
    <property type="entry name" value="MetI-like"/>
    <property type="match status" value="1"/>
</dbReference>
<dbReference type="RefSeq" id="WP_255226852.1">
    <property type="nucleotide sequence ID" value="NZ_JAJEKE010000004.1"/>
</dbReference>
<evidence type="ECO:0000256" key="6">
    <source>
        <dbReference type="ARBA" id="ARBA00023136"/>
    </source>
</evidence>
<keyword evidence="10" id="KW-1185">Reference proteome</keyword>
<evidence type="ECO:0000256" key="2">
    <source>
        <dbReference type="ARBA" id="ARBA00022448"/>
    </source>
</evidence>
<feature type="transmembrane region" description="Helical" evidence="7">
    <location>
        <begin position="136"/>
        <end position="156"/>
    </location>
</feature>
<evidence type="ECO:0000313" key="10">
    <source>
        <dbReference type="Proteomes" id="UP001651880"/>
    </source>
</evidence>
<evidence type="ECO:0000259" key="8">
    <source>
        <dbReference type="PROSITE" id="PS50928"/>
    </source>
</evidence>
<dbReference type="InterPro" id="IPR000515">
    <property type="entry name" value="MetI-like"/>
</dbReference>
<evidence type="ECO:0000256" key="5">
    <source>
        <dbReference type="ARBA" id="ARBA00022989"/>
    </source>
</evidence>
<dbReference type="SUPFAM" id="SSF161098">
    <property type="entry name" value="MetI-like"/>
    <property type="match status" value="1"/>
</dbReference>
<evidence type="ECO:0000256" key="1">
    <source>
        <dbReference type="ARBA" id="ARBA00004651"/>
    </source>
</evidence>
<keyword evidence="6 7" id="KW-0472">Membrane</keyword>
<dbReference type="PROSITE" id="PS50928">
    <property type="entry name" value="ABC_TM1"/>
    <property type="match status" value="1"/>
</dbReference>
<dbReference type="EMBL" id="JAJEKE010000004">
    <property type="protein sequence ID" value="MCQ1529336.1"/>
    <property type="molecule type" value="Genomic_DNA"/>
</dbReference>
<feature type="domain" description="ABC transmembrane type-1" evidence="8">
    <location>
        <begin position="98"/>
        <end position="295"/>
    </location>
</feature>
<feature type="transmembrane region" description="Helical" evidence="7">
    <location>
        <begin position="102"/>
        <end position="124"/>
    </location>
</feature>
<dbReference type="Proteomes" id="UP001651880">
    <property type="component" value="Unassembled WGS sequence"/>
</dbReference>